<evidence type="ECO:0000313" key="2">
    <source>
        <dbReference type="Proteomes" id="UP001428341"/>
    </source>
</evidence>
<organism evidence="1 2">
    <name type="scientific">Citrus x changshan-huyou</name>
    <dbReference type="NCBI Taxonomy" id="2935761"/>
    <lineage>
        <taxon>Eukaryota</taxon>
        <taxon>Viridiplantae</taxon>
        <taxon>Streptophyta</taxon>
        <taxon>Embryophyta</taxon>
        <taxon>Tracheophyta</taxon>
        <taxon>Spermatophyta</taxon>
        <taxon>Magnoliopsida</taxon>
        <taxon>eudicotyledons</taxon>
        <taxon>Gunneridae</taxon>
        <taxon>Pentapetalae</taxon>
        <taxon>rosids</taxon>
        <taxon>malvids</taxon>
        <taxon>Sapindales</taxon>
        <taxon>Rutaceae</taxon>
        <taxon>Aurantioideae</taxon>
        <taxon>Citrus</taxon>
    </lineage>
</organism>
<evidence type="ECO:0000313" key="1">
    <source>
        <dbReference type="EMBL" id="KAK9230644.1"/>
    </source>
</evidence>
<name>A0AAP0N5Y5_9ROSI</name>
<dbReference type="AlphaFoldDB" id="A0AAP0N5Y5"/>
<reference evidence="1 2" key="1">
    <citation type="submission" date="2024-05" db="EMBL/GenBank/DDBJ databases">
        <title>Haplotype-resolved chromosome-level genome assembly of Huyou (Citrus changshanensis).</title>
        <authorList>
            <person name="Miao C."/>
            <person name="Chen W."/>
            <person name="Wu Y."/>
            <person name="Wang L."/>
            <person name="Zhao S."/>
            <person name="Grierson D."/>
            <person name="Xu C."/>
            <person name="Chen K."/>
        </authorList>
    </citation>
    <scope>NUCLEOTIDE SEQUENCE [LARGE SCALE GENOMIC DNA]</scope>
    <source>
        <strain evidence="1">01-14</strain>
        <tissue evidence="1">Leaf</tissue>
    </source>
</reference>
<gene>
    <name evidence="1" type="ORF">WN944_023616</name>
</gene>
<accession>A0AAP0N5Y5</accession>
<keyword evidence="2" id="KW-1185">Reference proteome</keyword>
<dbReference type="EMBL" id="JBCGBO010000001">
    <property type="protein sequence ID" value="KAK9230644.1"/>
    <property type="molecule type" value="Genomic_DNA"/>
</dbReference>
<comment type="caution">
    <text evidence="1">The sequence shown here is derived from an EMBL/GenBank/DDBJ whole genome shotgun (WGS) entry which is preliminary data.</text>
</comment>
<sequence length="83" mass="9407">MGASVGKRSRFNLLDQKQIVKALERCSWKGTRSITESTWQGSGGEDGKKEPHNWSLLRAPQVLIGCFQGLFDQEARVRNCRKE</sequence>
<proteinExistence type="predicted"/>
<protein>
    <submittedName>
        <fullName evidence="1">Uncharacterized protein</fullName>
    </submittedName>
</protein>
<dbReference type="Proteomes" id="UP001428341">
    <property type="component" value="Unassembled WGS sequence"/>
</dbReference>